<dbReference type="GO" id="GO:0005524">
    <property type="term" value="F:ATP binding"/>
    <property type="evidence" value="ECO:0007669"/>
    <property type="project" value="UniProtKB-UniRule"/>
</dbReference>
<sequence>MKLLYTDIKQDLTVVLAKEAEQYAKRGKRVFYIAPNSLSFEKEKKVLVNLPQGASFRITVTRFGQMARYFLLNHAGAKESIDENGLAMIFYRALSGLSESELRVYGKLKQDTSFIEQLVDLYQELKSANMSLLDLEGLDNEAKRSDLLTIFAAVEDLLRQHDFDNQSKLSHFAQEIRSGGLDKALAETVVVIDGFSRFSAEEEMVVNLLHEKGVEVIIGAYMSKEAYSSNLTVGNSYQASIDFIRSLAKAYTTKPIYLPSEDLEETPFSRLSRLVEHQHDFTETDEVFLEEDKAAITIWEVVNQREEITQVAKRIRYLLAQGGRYKDIWVLLGDVESYQLQVGKIFEKFDIPFYIGKAESMSTHPLVNVMDALCRLKRYHYRSEDLLNLLKSGLIGNFSQKRIDRFEQYVRYADVKGYSRFNREFTANIVLRTQLNEDGTQTEVYRYDLTAINQMRRQIMASLTSLLSAKKQKGKNLLTKLSTFFEDSHLMANLSAMTEEAGVKERDQHEQVWATFSRLLEQFYQIFGDETLSVEECLSLITTGMLSAQYRTVPATVDVVMVKSYDLIEPHSAPYVFALGLSQANFPKIAVNKSLLSDEERSHLNEVTGDAAKFDIASRENLKKNHFTALSLYNSATKELVLSSPQLSGDSTNELSSYLKELKELGVPSEERGLHFEAKGEEIGHYKDVLATALAINRGELDRELTKEEQTFWSVAVRYLRQKLTEKAVLVPSILDEVKTKRVSPEVMEVRFPLEDPIRLSISGLSTYYNNQYLYFIRYILGLEEKLSIHPDASIHGQYLHRVLERLLSEASASEDFDGALEKAIADTNRETSFAFVYSPEDQESQLARSILEDVARSTASLFKNERQLEILSQEDRFSFDIGHEITVNGIIDRVDRLSDGSLGVVDYKSSETKFDLERFYNGLNSQLVTYLQALKERYGIDTEQLFGAMYLHMKTPSAKLSDMKSADDILSQNMTSLIYQGLFAEGEKEHLVGGPYKTTNQLYDKAELDTLLTYNQKLFQEAVKGIRSGSFAINPYTTDLKSVQGEQLKNITHFEADRHMLTHARRLEKLPRKGRTIDKAQALSLMTMEEDTDEL</sequence>
<evidence type="ECO:0000256" key="7">
    <source>
        <dbReference type="ARBA" id="ARBA00022840"/>
    </source>
</evidence>
<evidence type="ECO:0000256" key="4">
    <source>
        <dbReference type="ARBA" id="ARBA00022801"/>
    </source>
</evidence>
<keyword evidence="2 10" id="KW-0547">Nucleotide-binding</keyword>
<dbReference type="InterPro" id="IPR049035">
    <property type="entry name" value="ADDB_N"/>
</dbReference>
<dbReference type="Pfam" id="PF21445">
    <property type="entry name" value="ADDB_N"/>
    <property type="match status" value="1"/>
</dbReference>
<evidence type="ECO:0000256" key="10">
    <source>
        <dbReference type="HAMAP-Rule" id="MF_01453"/>
    </source>
</evidence>
<evidence type="ECO:0000256" key="8">
    <source>
        <dbReference type="ARBA" id="ARBA00023125"/>
    </source>
</evidence>
<dbReference type="InterPro" id="IPR027417">
    <property type="entry name" value="P-loop_NTPase"/>
</dbReference>
<feature type="domain" description="ATP-dependent helicase/deoxyribonuclease subunit B N-terminal" evidence="12">
    <location>
        <begin position="22"/>
        <end position="265"/>
    </location>
</feature>
<dbReference type="Pfam" id="PF12705">
    <property type="entry name" value="PDDEXK_1"/>
    <property type="match status" value="1"/>
</dbReference>
<dbReference type="EMBL" id="RCVM01000001">
    <property type="protein sequence ID" value="RLY05412.1"/>
    <property type="molecule type" value="Genomic_DNA"/>
</dbReference>
<dbReference type="HAMAP" id="MF_01453">
    <property type="entry name" value="AddB_type2"/>
    <property type="match status" value="1"/>
</dbReference>
<comment type="miscellaneous">
    <text evidence="10">Despite having helicase-like domains, this subunit does not have helicase activity.</text>
</comment>
<dbReference type="SUPFAM" id="SSF52980">
    <property type="entry name" value="Restriction endonuclease-like"/>
    <property type="match status" value="1"/>
</dbReference>
<keyword evidence="1 10" id="KW-0540">Nuclease</keyword>
<evidence type="ECO:0000259" key="12">
    <source>
        <dbReference type="Pfam" id="PF21445"/>
    </source>
</evidence>
<comment type="similarity">
    <text evidence="10">Belongs to the helicase family. AddB/RexB type 2 subfamily.</text>
</comment>
<keyword evidence="4 10" id="KW-0378">Hydrolase</keyword>
<comment type="caution">
    <text evidence="13">The sequence shown here is derived from an EMBL/GenBank/DDBJ whole genome shotgun (WGS) entry which is preliminary data.</text>
</comment>
<dbReference type="RefSeq" id="WP_121834535.1">
    <property type="nucleotide sequence ID" value="NZ_RCVM01000001.1"/>
</dbReference>
<name>A0A3L9E1V9_9STRE</name>
<keyword evidence="3 10" id="KW-0227">DNA damage</keyword>
<dbReference type="SUPFAM" id="SSF52540">
    <property type="entry name" value="P-loop containing nucleoside triphosphate hydrolases"/>
    <property type="match status" value="1"/>
</dbReference>
<dbReference type="GO" id="GO:0016817">
    <property type="term" value="F:hydrolase activity, acting on acid anhydrides"/>
    <property type="evidence" value="ECO:0007669"/>
    <property type="project" value="InterPro"/>
</dbReference>
<dbReference type="OrthoDB" id="9758506at2"/>
<keyword evidence="6 10" id="KW-0269">Exonuclease</keyword>
<dbReference type="GO" id="GO:0008409">
    <property type="term" value="F:5'-3' exonuclease activity"/>
    <property type="evidence" value="ECO:0007669"/>
    <property type="project" value="UniProtKB-UniRule"/>
</dbReference>
<evidence type="ECO:0000256" key="1">
    <source>
        <dbReference type="ARBA" id="ARBA00022722"/>
    </source>
</evidence>
<evidence type="ECO:0000313" key="14">
    <source>
        <dbReference type="Proteomes" id="UP000279194"/>
    </source>
</evidence>
<organism evidence="13 14">
    <name type="scientific">Streptococcus hillyeri</name>
    <dbReference type="NCBI Taxonomy" id="2282420"/>
    <lineage>
        <taxon>Bacteria</taxon>
        <taxon>Bacillati</taxon>
        <taxon>Bacillota</taxon>
        <taxon>Bacilli</taxon>
        <taxon>Lactobacillales</taxon>
        <taxon>Streptococcaceae</taxon>
        <taxon>Streptococcus</taxon>
    </lineage>
</organism>
<dbReference type="EC" id="3.1.-.-" evidence="10"/>
<dbReference type="Gene3D" id="3.40.50.300">
    <property type="entry name" value="P-loop containing nucleotide triphosphate hydrolases"/>
    <property type="match status" value="3"/>
</dbReference>
<dbReference type="InterPro" id="IPR038726">
    <property type="entry name" value="PDDEXK_AddAB-type"/>
</dbReference>
<evidence type="ECO:0000256" key="6">
    <source>
        <dbReference type="ARBA" id="ARBA00022839"/>
    </source>
</evidence>
<accession>A0A3L9E1V9</accession>
<dbReference type="GO" id="GO:0003690">
    <property type="term" value="F:double-stranded DNA binding"/>
    <property type="evidence" value="ECO:0007669"/>
    <property type="project" value="UniProtKB-UniRule"/>
</dbReference>
<evidence type="ECO:0000259" key="11">
    <source>
        <dbReference type="Pfam" id="PF12705"/>
    </source>
</evidence>
<evidence type="ECO:0000256" key="2">
    <source>
        <dbReference type="ARBA" id="ARBA00022741"/>
    </source>
</evidence>
<evidence type="ECO:0000256" key="5">
    <source>
        <dbReference type="ARBA" id="ARBA00022806"/>
    </source>
</evidence>
<dbReference type="GO" id="GO:0004386">
    <property type="term" value="F:helicase activity"/>
    <property type="evidence" value="ECO:0007669"/>
    <property type="project" value="UniProtKB-KW"/>
</dbReference>
<comment type="subunit">
    <text evidence="10">Heterodimer of AddA and RexB.</text>
</comment>
<evidence type="ECO:0000256" key="3">
    <source>
        <dbReference type="ARBA" id="ARBA00022763"/>
    </source>
</evidence>
<dbReference type="PANTHER" id="PTHR30591">
    <property type="entry name" value="RECBCD ENZYME SUBUNIT RECC"/>
    <property type="match status" value="1"/>
</dbReference>
<protein>
    <recommendedName>
        <fullName evidence="10">ATP-dependent helicase/deoxyribonuclease subunit B</fullName>
        <ecNumber evidence="10">3.1.-.-</ecNumber>
    </recommendedName>
    <alternativeName>
        <fullName evidence="10">ATP-dependent helicase/nuclease subunit RexB</fullName>
    </alternativeName>
</protein>
<dbReference type="InterPro" id="IPR014141">
    <property type="entry name" value="DNA_helicase_suRexB"/>
</dbReference>
<comment type="cofactor">
    <cofactor evidence="10">
        <name>Mg(2+)</name>
        <dbReference type="ChEBI" id="CHEBI:18420"/>
    </cofactor>
</comment>
<keyword evidence="14" id="KW-1185">Reference proteome</keyword>
<dbReference type="InterPro" id="IPR011604">
    <property type="entry name" value="PDDEXK-like_dom_sf"/>
</dbReference>
<keyword evidence="5 10" id="KW-0347">Helicase</keyword>
<reference evidence="13 14" key="1">
    <citation type="submission" date="2018-10" db="EMBL/GenBank/DDBJ databases">
        <title>Streptococcus hillyeri sp. nov., isolated from equine tracheal sample.</title>
        <authorList>
            <person name="Macfadyen A.C."/>
            <person name="Waller A."/>
            <person name="Paterson G.K."/>
        </authorList>
    </citation>
    <scope>NUCLEOTIDE SEQUENCE [LARGE SCALE GENOMIC DNA]</scope>
    <source>
        <strain evidence="13 14">28462</strain>
    </source>
</reference>
<keyword evidence="8 10" id="KW-0238">DNA-binding</keyword>
<proteinExistence type="inferred from homology"/>
<keyword evidence="7 10" id="KW-0067">ATP-binding</keyword>
<dbReference type="InterPro" id="IPR011335">
    <property type="entry name" value="Restrct_endonuc-II-like"/>
</dbReference>
<dbReference type="AlphaFoldDB" id="A0A3L9E1V9"/>
<dbReference type="GO" id="GO:0000724">
    <property type="term" value="P:double-strand break repair via homologous recombination"/>
    <property type="evidence" value="ECO:0007669"/>
    <property type="project" value="UniProtKB-UniRule"/>
</dbReference>
<feature type="domain" description="PD-(D/E)XK endonuclease-like" evidence="11">
    <location>
        <begin position="759"/>
        <end position="1037"/>
    </location>
</feature>
<evidence type="ECO:0000256" key="9">
    <source>
        <dbReference type="ARBA" id="ARBA00023204"/>
    </source>
</evidence>
<dbReference type="Gene3D" id="3.90.320.10">
    <property type="match status" value="1"/>
</dbReference>
<dbReference type="PANTHER" id="PTHR30591:SF1">
    <property type="entry name" value="RECBCD ENZYME SUBUNIT RECC"/>
    <property type="match status" value="1"/>
</dbReference>
<comment type="function">
    <text evidence="10">The heterodimer acts as both an ATP-dependent DNA helicase and an ATP-dependent, dual-direction single-stranded exonuclease. Recognizes the chi site generating a DNA molecule suitable for the initiation of homologous recombination. This subunit has 5' -&gt; 3' nuclease activity but not helicase activity.</text>
</comment>
<comment type="caution">
    <text evidence="10">Lacks conserved residue(s) required for the propagation of feature annotation.</text>
</comment>
<evidence type="ECO:0000313" key="13">
    <source>
        <dbReference type="EMBL" id="RLY05412.1"/>
    </source>
</evidence>
<dbReference type="Proteomes" id="UP000279194">
    <property type="component" value="Unassembled WGS sequence"/>
</dbReference>
<gene>
    <name evidence="10 13" type="primary">rexB</name>
    <name evidence="13" type="ORF">EAF07_00280</name>
</gene>
<keyword evidence="9 10" id="KW-0234">DNA repair</keyword>
<dbReference type="NCBIfam" id="TIGR02774">
    <property type="entry name" value="rexB_recomb"/>
    <property type="match status" value="1"/>
</dbReference>